<keyword evidence="4" id="KW-1185">Reference proteome</keyword>
<sequence length="483" mass="52400">MRLTTCAVAAAALLSLPHLSATAAAQKNAAPVFAPAASLIPIDTPAVPLELERAAAPYTDHREARFQSWNPTKRSLLIRTRFGDVPGIHEVSSPLGDRHQLTFLSEPASAAKWQRKLGHYFVYMSDTSGAEQYQLYREDANTGRISRITDGTSRNMYAALSPDGHSMAWASTHRNGTDLDLWVADPEKPASAHMLAEWKGGGLQPQDWSGDGKMVVVLNYISVNDSALSLVDASTGAVTDLTQKLAAGEKVSWAKATFSRDGKSIYATSDWHSEFHRLWRIPLDGGKPVCITPKADHDIDTYAFNANGTTLAYSLNDEGISRLHLVSGATGKELATPKIPTGVVEDLEFHPITGELAMSFSTPSLPYDVYTLKPGATQLTRWTESETGGLNMGDEKPAELIHWTAKDNVRLSGFLFRPPAQYTGKRPVIIDIHGGPEGRHVLTISTTITSTTTSCARTASPSSIRTCVDRWVTARPSRCSTTA</sequence>
<dbReference type="InterPro" id="IPR011042">
    <property type="entry name" value="6-blade_b-propeller_TolB-like"/>
</dbReference>
<dbReference type="PANTHER" id="PTHR36842:SF1">
    <property type="entry name" value="PROTEIN TOLB"/>
    <property type="match status" value="1"/>
</dbReference>
<dbReference type="PANTHER" id="PTHR36842">
    <property type="entry name" value="PROTEIN TOLB HOMOLOG"/>
    <property type="match status" value="1"/>
</dbReference>
<feature type="signal peptide" evidence="2">
    <location>
        <begin position="1"/>
        <end position="23"/>
    </location>
</feature>
<dbReference type="SUPFAM" id="SSF53474">
    <property type="entry name" value="alpha/beta-Hydrolases"/>
    <property type="match status" value="1"/>
</dbReference>
<dbReference type="Proteomes" id="UP001596391">
    <property type="component" value="Unassembled WGS sequence"/>
</dbReference>
<comment type="similarity">
    <text evidence="1">Belongs to the TolB family.</text>
</comment>
<dbReference type="InterPro" id="IPR011659">
    <property type="entry name" value="WD40"/>
</dbReference>
<organism evidence="3 4">
    <name type="scientific">Granulicella cerasi</name>
    <dbReference type="NCBI Taxonomy" id="741063"/>
    <lineage>
        <taxon>Bacteria</taxon>
        <taxon>Pseudomonadati</taxon>
        <taxon>Acidobacteriota</taxon>
        <taxon>Terriglobia</taxon>
        <taxon>Terriglobales</taxon>
        <taxon>Acidobacteriaceae</taxon>
        <taxon>Granulicella</taxon>
    </lineage>
</organism>
<protein>
    <submittedName>
        <fullName evidence="3">S9 family peptidase</fullName>
    </submittedName>
</protein>
<dbReference type="EMBL" id="JBHSWI010000001">
    <property type="protein sequence ID" value="MFC6645069.1"/>
    <property type="molecule type" value="Genomic_DNA"/>
</dbReference>
<feature type="chain" id="PRO_5047382848" evidence="2">
    <location>
        <begin position="24"/>
        <end position="483"/>
    </location>
</feature>
<dbReference type="SUPFAM" id="SSF82171">
    <property type="entry name" value="DPP6 N-terminal domain-like"/>
    <property type="match status" value="1"/>
</dbReference>
<reference evidence="4" key="1">
    <citation type="journal article" date="2019" name="Int. J. Syst. Evol. Microbiol.">
        <title>The Global Catalogue of Microorganisms (GCM) 10K type strain sequencing project: providing services to taxonomists for standard genome sequencing and annotation.</title>
        <authorList>
            <consortium name="The Broad Institute Genomics Platform"/>
            <consortium name="The Broad Institute Genome Sequencing Center for Infectious Disease"/>
            <person name="Wu L."/>
            <person name="Ma J."/>
        </authorList>
    </citation>
    <scope>NUCLEOTIDE SEQUENCE [LARGE SCALE GENOMIC DNA]</scope>
    <source>
        <strain evidence="4">CGMCC 1.16026</strain>
    </source>
</reference>
<comment type="caution">
    <text evidence="3">The sequence shown here is derived from an EMBL/GenBank/DDBJ whole genome shotgun (WGS) entry which is preliminary data.</text>
</comment>
<keyword evidence="2" id="KW-0732">Signal</keyword>
<evidence type="ECO:0000313" key="4">
    <source>
        <dbReference type="Proteomes" id="UP001596391"/>
    </source>
</evidence>
<gene>
    <name evidence="3" type="ORF">ACFQBQ_05570</name>
</gene>
<accession>A0ABW1Z7D7</accession>
<dbReference type="Pfam" id="PF07676">
    <property type="entry name" value="PD40"/>
    <property type="match status" value="1"/>
</dbReference>
<evidence type="ECO:0000313" key="3">
    <source>
        <dbReference type="EMBL" id="MFC6645069.1"/>
    </source>
</evidence>
<name>A0ABW1Z7D7_9BACT</name>
<dbReference type="InterPro" id="IPR029058">
    <property type="entry name" value="AB_hydrolase_fold"/>
</dbReference>
<dbReference type="RefSeq" id="WP_390234290.1">
    <property type="nucleotide sequence ID" value="NZ_JBHSWI010000001.1"/>
</dbReference>
<dbReference type="Gene3D" id="2.120.10.30">
    <property type="entry name" value="TolB, C-terminal domain"/>
    <property type="match status" value="2"/>
</dbReference>
<proteinExistence type="inferred from homology"/>
<evidence type="ECO:0000256" key="1">
    <source>
        <dbReference type="ARBA" id="ARBA00009820"/>
    </source>
</evidence>
<evidence type="ECO:0000256" key="2">
    <source>
        <dbReference type="SAM" id="SignalP"/>
    </source>
</evidence>